<dbReference type="AlphaFoldDB" id="A0A0A9AVD7"/>
<accession>A0A0A9AVD7</accession>
<organism evidence="1">
    <name type="scientific">Arundo donax</name>
    <name type="common">Giant reed</name>
    <name type="synonym">Donax arundinaceus</name>
    <dbReference type="NCBI Taxonomy" id="35708"/>
    <lineage>
        <taxon>Eukaryota</taxon>
        <taxon>Viridiplantae</taxon>
        <taxon>Streptophyta</taxon>
        <taxon>Embryophyta</taxon>
        <taxon>Tracheophyta</taxon>
        <taxon>Spermatophyta</taxon>
        <taxon>Magnoliopsida</taxon>
        <taxon>Liliopsida</taxon>
        <taxon>Poales</taxon>
        <taxon>Poaceae</taxon>
        <taxon>PACMAD clade</taxon>
        <taxon>Arundinoideae</taxon>
        <taxon>Arundineae</taxon>
        <taxon>Arundo</taxon>
    </lineage>
</organism>
<protein>
    <submittedName>
        <fullName evidence="1">Uncharacterized protein</fullName>
    </submittedName>
</protein>
<sequence>MKITIFSITCSRCTMKSVVYLLRQRKTWMKYLVWPVNIQLKYLKRTCWLLFS</sequence>
<reference evidence="1" key="1">
    <citation type="submission" date="2014-09" db="EMBL/GenBank/DDBJ databases">
        <authorList>
            <person name="Magalhaes I.L.F."/>
            <person name="Oliveira U."/>
            <person name="Santos F.R."/>
            <person name="Vidigal T.H.D.A."/>
            <person name="Brescovit A.D."/>
            <person name="Santos A.J."/>
        </authorList>
    </citation>
    <scope>NUCLEOTIDE SEQUENCE</scope>
    <source>
        <tissue evidence="1">Shoot tissue taken approximately 20 cm above the soil surface</tissue>
    </source>
</reference>
<dbReference type="EMBL" id="GBRH01246848">
    <property type="protein sequence ID" value="JAD51047.1"/>
    <property type="molecule type" value="Transcribed_RNA"/>
</dbReference>
<reference evidence="1" key="2">
    <citation type="journal article" date="2015" name="Data Brief">
        <title>Shoot transcriptome of the giant reed, Arundo donax.</title>
        <authorList>
            <person name="Barrero R.A."/>
            <person name="Guerrero F.D."/>
            <person name="Moolhuijzen P."/>
            <person name="Goolsby J.A."/>
            <person name="Tidwell J."/>
            <person name="Bellgard S.E."/>
            <person name="Bellgard M.I."/>
        </authorList>
    </citation>
    <scope>NUCLEOTIDE SEQUENCE</scope>
    <source>
        <tissue evidence="1">Shoot tissue taken approximately 20 cm above the soil surface</tissue>
    </source>
</reference>
<name>A0A0A9AVD7_ARUDO</name>
<proteinExistence type="predicted"/>
<evidence type="ECO:0000313" key="1">
    <source>
        <dbReference type="EMBL" id="JAD51047.1"/>
    </source>
</evidence>